<sequence>MRRWAKAVIREPQNPRQQSCIVVFYSNIARNVYQGNYKQFSSSSRQIRKIPASPRAIFTAMRISFSTKNMGEHRQREEEKEKDIGDSSK</sequence>
<accession>A0A834PEY4</accession>
<comment type="caution">
    <text evidence="2">The sequence shown here is derived from an EMBL/GenBank/DDBJ whole genome shotgun (WGS) entry which is preliminary data.</text>
</comment>
<protein>
    <submittedName>
        <fullName evidence="2">Uncharacterized protein</fullName>
    </submittedName>
</protein>
<keyword evidence="3" id="KW-1185">Reference proteome</keyword>
<evidence type="ECO:0000256" key="1">
    <source>
        <dbReference type="SAM" id="MobiDB-lite"/>
    </source>
</evidence>
<reference evidence="2" key="1">
    <citation type="journal article" date="2020" name="G3 (Bethesda)">
        <title>High-Quality Assemblies for Three Invasive Social Wasps from the &lt;i&gt;Vespula&lt;/i&gt; Genus.</title>
        <authorList>
            <person name="Harrop T.W.R."/>
            <person name="Guhlin J."/>
            <person name="McLaughlin G.M."/>
            <person name="Permina E."/>
            <person name="Stockwell P."/>
            <person name="Gilligan J."/>
            <person name="Le Lec M.F."/>
            <person name="Gruber M.A.M."/>
            <person name="Quinn O."/>
            <person name="Lovegrove M."/>
            <person name="Duncan E.J."/>
            <person name="Remnant E.J."/>
            <person name="Van Eeckhoven J."/>
            <person name="Graham B."/>
            <person name="Knapp R.A."/>
            <person name="Langford K.W."/>
            <person name="Kronenberg Z."/>
            <person name="Press M.O."/>
            <person name="Eacker S.M."/>
            <person name="Wilson-Rankin E.E."/>
            <person name="Purcell J."/>
            <person name="Lester P.J."/>
            <person name="Dearden P.K."/>
        </authorList>
    </citation>
    <scope>NUCLEOTIDE SEQUENCE</scope>
    <source>
        <strain evidence="2">Volc-1</strain>
    </source>
</reference>
<feature type="compositionally biased region" description="Basic and acidic residues" evidence="1">
    <location>
        <begin position="70"/>
        <end position="89"/>
    </location>
</feature>
<gene>
    <name evidence="2" type="ORF">H0235_001022</name>
</gene>
<dbReference type="AlphaFoldDB" id="A0A834PEY4"/>
<dbReference type="Proteomes" id="UP000600918">
    <property type="component" value="Unassembled WGS sequence"/>
</dbReference>
<name>A0A834PEY4_VESPE</name>
<evidence type="ECO:0000313" key="3">
    <source>
        <dbReference type="Proteomes" id="UP000600918"/>
    </source>
</evidence>
<dbReference type="EMBL" id="JACSDY010000001">
    <property type="protein sequence ID" value="KAF7438631.1"/>
    <property type="molecule type" value="Genomic_DNA"/>
</dbReference>
<organism evidence="2 3">
    <name type="scientific">Vespula pensylvanica</name>
    <name type="common">Western yellow jacket</name>
    <name type="synonym">Wasp</name>
    <dbReference type="NCBI Taxonomy" id="30213"/>
    <lineage>
        <taxon>Eukaryota</taxon>
        <taxon>Metazoa</taxon>
        <taxon>Ecdysozoa</taxon>
        <taxon>Arthropoda</taxon>
        <taxon>Hexapoda</taxon>
        <taxon>Insecta</taxon>
        <taxon>Pterygota</taxon>
        <taxon>Neoptera</taxon>
        <taxon>Endopterygota</taxon>
        <taxon>Hymenoptera</taxon>
        <taxon>Apocrita</taxon>
        <taxon>Aculeata</taxon>
        <taxon>Vespoidea</taxon>
        <taxon>Vespidae</taxon>
        <taxon>Vespinae</taxon>
        <taxon>Vespula</taxon>
    </lineage>
</organism>
<feature type="region of interest" description="Disordered" evidence="1">
    <location>
        <begin position="67"/>
        <end position="89"/>
    </location>
</feature>
<evidence type="ECO:0000313" key="2">
    <source>
        <dbReference type="EMBL" id="KAF7438631.1"/>
    </source>
</evidence>
<proteinExistence type="predicted"/>